<dbReference type="AlphaFoldDB" id="A0A4S3TLU7"/>
<feature type="domain" description="Fibronectin type III-like" evidence="7">
    <location>
        <begin position="657"/>
        <end position="726"/>
    </location>
</feature>
<dbReference type="InterPro" id="IPR036881">
    <property type="entry name" value="Glyco_hydro_3_C_sf"/>
</dbReference>
<keyword evidence="6" id="KW-0326">Glycosidase</keyword>
<dbReference type="GO" id="GO:0009251">
    <property type="term" value="P:glucan catabolic process"/>
    <property type="evidence" value="ECO:0007669"/>
    <property type="project" value="TreeGrafter"/>
</dbReference>
<evidence type="ECO:0000256" key="5">
    <source>
        <dbReference type="ARBA" id="ARBA00022801"/>
    </source>
</evidence>
<dbReference type="InterPro" id="IPR001764">
    <property type="entry name" value="Glyco_hydro_3_N"/>
</dbReference>
<dbReference type="Gene3D" id="3.40.50.1700">
    <property type="entry name" value="Glycoside hydrolase family 3 C-terminal domain"/>
    <property type="match status" value="1"/>
</dbReference>
<dbReference type="Pfam" id="PF01915">
    <property type="entry name" value="Glyco_hydro_3_C"/>
    <property type="match status" value="1"/>
</dbReference>
<dbReference type="InterPro" id="IPR026891">
    <property type="entry name" value="Fn3-like"/>
</dbReference>
<dbReference type="Gene3D" id="3.20.20.300">
    <property type="entry name" value="Glycoside hydrolase, family 3, N-terminal domain"/>
    <property type="match status" value="1"/>
</dbReference>
<keyword evidence="5 8" id="KW-0378">Hydrolase</keyword>
<comment type="caution">
    <text evidence="8">The sequence shown here is derived from an EMBL/GenBank/DDBJ whole genome shotgun (WGS) entry which is preliminary data.</text>
</comment>
<comment type="catalytic activity">
    <reaction evidence="1">
        <text>Hydrolysis of terminal, non-reducing beta-D-glucosyl residues with release of beta-D-glucose.</text>
        <dbReference type="EC" id="3.2.1.21"/>
    </reaction>
</comment>
<dbReference type="EMBL" id="RBZW01000048">
    <property type="protein sequence ID" value="THE63975.1"/>
    <property type="molecule type" value="Genomic_DNA"/>
</dbReference>
<name>A0A4S3TLU7_9EURY</name>
<dbReference type="Gene3D" id="2.60.40.10">
    <property type="entry name" value="Immunoglobulins"/>
    <property type="match status" value="1"/>
</dbReference>
<dbReference type="InterPro" id="IPR051915">
    <property type="entry name" value="Cellulose_Degrad_GH3"/>
</dbReference>
<evidence type="ECO:0000256" key="4">
    <source>
        <dbReference type="ARBA" id="ARBA00022729"/>
    </source>
</evidence>
<dbReference type="PANTHER" id="PTHR30620">
    <property type="entry name" value="PERIPLASMIC BETA-GLUCOSIDASE-RELATED"/>
    <property type="match status" value="1"/>
</dbReference>
<dbReference type="InterPro" id="IPR002772">
    <property type="entry name" value="Glyco_hydro_3_C"/>
</dbReference>
<keyword evidence="9" id="KW-1185">Reference proteome</keyword>
<dbReference type="Pfam" id="PF14310">
    <property type="entry name" value="Fn3-like"/>
    <property type="match status" value="1"/>
</dbReference>
<evidence type="ECO:0000256" key="3">
    <source>
        <dbReference type="ARBA" id="ARBA00012744"/>
    </source>
</evidence>
<dbReference type="RefSeq" id="WP_141465560.1">
    <property type="nucleotide sequence ID" value="NZ_RBZW01000048.1"/>
</dbReference>
<dbReference type="InterPro" id="IPR013783">
    <property type="entry name" value="Ig-like_fold"/>
</dbReference>
<evidence type="ECO:0000256" key="6">
    <source>
        <dbReference type="ARBA" id="ARBA00023295"/>
    </source>
</evidence>
<keyword evidence="4" id="KW-0732">Signal</keyword>
<evidence type="ECO:0000256" key="1">
    <source>
        <dbReference type="ARBA" id="ARBA00000448"/>
    </source>
</evidence>
<dbReference type="PANTHER" id="PTHR30620:SF16">
    <property type="entry name" value="LYSOSOMAL BETA GLUCOSIDASE"/>
    <property type="match status" value="1"/>
</dbReference>
<dbReference type="Proteomes" id="UP000318864">
    <property type="component" value="Unassembled WGS sequence"/>
</dbReference>
<dbReference type="EC" id="3.2.1.21" evidence="3"/>
<dbReference type="InterPro" id="IPR017853">
    <property type="entry name" value="GH"/>
</dbReference>
<evidence type="ECO:0000313" key="8">
    <source>
        <dbReference type="EMBL" id="THE63975.1"/>
    </source>
</evidence>
<sequence length="735" mass="78670">MARHRVDGPERTVRDPDAIVDELTLAEKVGQLVGTWVGSMGEDVTLEDAKTMIGEDDLGIVAAFGIGVSWFHDPARLAQVANELQRTAVEETDHGIPLLLPVDAVHGHGYVDHAAVFPHGLGLAATRDPTLARTMGRVTATEMRATGATVDYGPTGDVVRDPRWGRTFETFGESPLLCRRFAASTVRGLEAEDGDRVAATIKHFPAYGDPTGGEDTGAVECGPATLHRDYLPPFEAAIEAGASLVMPCYNAVNGDPAHGSEYLLTELLRERLGFDGAVVSDWGGVDHLHEDHGVTTDRRDSARRTITAGLDAISIGGREYATHLQDLVERGELREQRIDEAVRRLVSLKIDLGLFDDPYVDVDAAPETVGADDHRDAALEAARTSQTLLKNEGVLPLESDIDELLVAGPNADSLRNQLGGWSVQDPDPDAGTTLLEGVESVVDEGTTVRHERGAGITGPDDVDAAVEAAADADAAVVALGENWYYHEFGPQEVTGATGEFPTRTELGLPDAQRTLLERIQATGTPTVLVLITGRPLAIEWAADELPAILMSYYPGSEGGTAIAETLFGEHNPSGRLPITVPRSAGHLPAHFDQLAHPRPIGDDEHPPSDPLFEFGHGLSYTEFDIREFDVEEPTIGPGDDVAVSATVANVGDRAGRRAVDIFLRDDVASRVRPVREHVAFDAATLEAGESTSLELAIPNRALAVTAPDGRRTVEPGTFTLFCDEHSATVEVVSDR</sequence>
<evidence type="ECO:0000259" key="7">
    <source>
        <dbReference type="SMART" id="SM01217"/>
    </source>
</evidence>
<evidence type="ECO:0000313" key="9">
    <source>
        <dbReference type="Proteomes" id="UP000318864"/>
    </source>
</evidence>
<organism evidence="8 9">
    <name type="scientific">Salinadaptatus halalkaliphilus</name>
    <dbReference type="NCBI Taxonomy" id="2419781"/>
    <lineage>
        <taxon>Archaea</taxon>
        <taxon>Methanobacteriati</taxon>
        <taxon>Methanobacteriota</taxon>
        <taxon>Stenosarchaea group</taxon>
        <taxon>Halobacteria</taxon>
        <taxon>Halobacteriales</taxon>
        <taxon>Natrialbaceae</taxon>
        <taxon>Salinadaptatus</taxon>
    </lineage>
</organism>
<dbReference type="Pfam" id="PF00933">
    <property type="entry name" value="Glyco_hydro_3"/>
    <property type="match status" value="1"/>
</dbReference>
<proteinExistence type="inferred from homology"/>
<dbReference type="PRINTS" id="PR00133">
    <property type="entry name" value="GLHYDRLASE3"/>
</dbReference>
<dbReference type="GO" id="GO:0008422">
    <property type="term" value="F:beta-glucosidase activity"/>
    <property type="evidence" value="ECO:0007669"/>
    <property type="project" value="UniProtKB-EC"/>
</dbReference>
<reference evidence="8 9" key="1">
    <citation type="submission" date="2018-10" db="EMBL/GenBank/DDBJ databases">
        <title>Natronolimnobius sp. XQ-INN 246 isolated from Inner Mongolia Autonomous Region of China.</title>
        <authorList>
            <person name="Xue Q."/>
        </authorList>
    </citation>
    <scope>NUCLEOTIDE SEQUENCE [LARGE SCALE GENOMIC DNA]</scope>
    <source>
        <strain evidence="8 9">XQ-INN 246</strain>
    </source>
</reference>
<dbReference type="InterPro" id="IPR036962">
    <property type="entry name" value="Glyco_hydro_3_N_sf"/>
</dbReference>
<comment type="similarity">
    <text evidence="2">Belongs to the glycosyl hydrolase 3 family.</text>
</comment>
<gene>
    <name evidence="8" type="ORF">D8Y22_15315</name>
</gene>
<dbReference type="SUPFAM" id="SSF52279">
    <property type="entry name" value="Beta-D-glucan exohydrolase, C-terminal domain"/>
    <property type="match status" value="1"/>
</dbReference>
<dbReference type="SUPFAM" id="SSF51445">
    <property type="entry name" value="(Trans)glycosidases"/>
    <property type="match status" value="1"/>
</dbReference>
<dbReference type="SMART" id="SM01217">
    <property type="entry name" value="Fn3_like"/>
    <property type="match status" value="1"/>
</dbReference>
<protein>
    <recommendedName>
        <fullName evidence="3">beta-glucosidase</fullName>
        <ecNumber evidence="3">3.2.1.21</ecNumber>
    </recommendedName>
</protein>
<dbReference type="OrthoDB" id="30657at2157"/>
<accession>A0A4S3TLU7</accession>
<evidence type="ECO:0000256" key="2">
    <source>
        <dbReference type="ARBA" id="ARBA00005336"/>
    </source>
</evidence>